<name>A0ABV7ZF89_9HELI</name>
<dbReference type="InterPro" id="IPR043129">
    <property type="entry name" value="ATPase_NBD"/>
</dbReference>
<proteinExistence type="predicted"/>
<dbReference type="Proteomes" id="UP001595783">
    <property type="component" value="Unassembled WGS sequence"/>
</dbReference>
<evidence type="ECO:0000313" key="2">
    <source>
        <dbReference type="Proteomes" id="UP001595783"/>
    </source>
</evidence>
<dbReference type="EMBL" id="JBHRZO010000006">
    <property type="protein sequence ID" value="MFC3847229.1"/>
    <property type="molecule type" value="Genomic_DNA"/>
</dbReference>
<protein>
    <submittedName>
        <fullName evidence="1">Uncharacterized protein</fullName>
    </submittedName>
</protein>
<evidence type="ECO:0000313" key="1">
    <source>
        <dbReference type="EMBL" id="MFC3847229.1"/>
    </source>
</evidence>
<reference evidence="2" key="1">
    <citation type="journal article" date="2019" name="Int. J. Syst. Evol. Microbiol.">
        <title>The Global Catalogue of Microorganisms (GCM) 10K type strain sequencing project: providing services to taxonomists for standard genome sequencing and annotation.</title>
        <authorList>
            <consortium name="The Broad Institute Genomics Platform"/>
            <consortium name="The Broad Institute Genome Sequencing Center for Infectious Disease"/>
            <person name="Wu L."/>
            <person name="Ma J."/>
        </authorList>
    </citation>
    <scope>NUCLEOTIDE SEQUENCE [LARGE SCALE GENOMIC DNA]</scope>
    <source>
        <strain evidence="2">CCUG 53816</strain>
    </source>
</reference>
<comment type="caution">
    <text evidence="1">The sequence shown here is derived from an EMBL/GenBank/DDBJ whole genome shotgun (WGS) entry which is preliminary data.</text>
</comment>
<gene>
    <name evidence="1" type="ORF">ACFOPX_01595</name>
</gene>
<dbReference type="RefSeq" id="WP_104751708.1">
    <property type="nucleotide sequence ID" value="NZ_FZMF01000005.1"/>
</dbReference>
<accession>A0ABV7ZF89</accession>
<sequence>MRSCALVVLALQSPVQMGVYVQNELCYSLSSTKQASLALTTLFGYVAKWIACRNYTLRTLYYATGPGSFTAMKLVHVFVHTLAITQNLKLYGALGFVFNAYQPIRAFGKSYYVYHQGTICLSPLESPKVQTMQLPVLLKPNLFDADPKPLYLLPPV</sequence>
<dbReference type="SUPFAM" id="SSF53067">
    <property type="entry name" value="Actin-like ATPase domain"/>
    <property type="match status" value="1"/>
</dbReference>
<organism evidence="1 2">
    <name type="scientific">Helicobacter baculiformis</name>
    <dbReference type="NCBI Taxonomy" id="427351"/>
    <lineage>
        <taxon>Bacteria</taxon>
        <taxon>Pseudomonadati</taxon>
        <taxon>Campylobacterota</taxon>
        <taxon>Epsilonproteobacteria</taxon>
        <taxon>Campylobacterales</taxon>
        <taxon>Helicobacteraceae</taxon>
        <taxon>Helicobacter</taxon>
    </lineage>
</organism>
<keyword evidence="2" id="KW-1185">Reference proteome</keyword>